<proteinExistence type="predicted"/>
<feature type="transmembrane region" description="Helical" evidence="1">
    <location>
        <begin position="12"/>
        <end position="30"/>
    </location>
</feature>
<evidence type="ECO:0000313" key="3">
    <source>
        <dbReference type="Proteomes" id="UP001524501"/>
    </source>
</evidence>
<sequence>MNDTSKPGPIAHTVFGICWIVVGTLLVTGHDHRTSALYAGIGQIVIGLAYITGTWWQHRRRGSTPQPTGKDLTP</sequence>
<feature type="transmembrane region" description="Helical" evidence="1">
    <location>
        <begin position="36"/>
        <end position="56"/>
    </location>
</feature>
<comment type="caution">
    <text evidence="2">The sequence shown here is derived from an EMBL/GenBank/DDBJ whole genome shotgun (WGS) entry which is preliminary data.</text>
</comment>
<dbReference type="EMBL" id="JANFQF010000007">
    <property type="protein sequence ID" value="MCQ4119587.1"/>
    <property type="molecule type" value="Genomic_DNA"/>
</dbReference>
<organism evidence="2 3">
    <name type="scientific">Rhodococcus tibetensis</name>
    <dbReference type="NCBI Taxonomy" id="2965064"/>
    <lineage>
        <taxon>Bacteria</taxon>
        <taxon>Bacillati</taxon>
        <taxon>Actinomycetota</taxon>
        <taxon>Actinomycetes</taxon>
        <taxon>Mycobacteriales</taxon>
        <taxon>Nocardiaceae</taxon>
        <taxon>Rhodococcus</taxon>
    </lineage>
</organism>
<name>A0ABT1QBI9_9NOCA</name>
<evidence type="ECO:0008006" key="4">
    <source>
        <dbReference type="Google" id="ProtNLM"/>
    </source>
</evidence>
<keyword evidence="1" id="KW-1133">Transmembrane helix</keyword>
<keyword evidence="3" id="KW-1185">Reference proteome</keyword>
<keyword evidence="1" id="KW-0812">Transmembrane</keyword>
<protein>
    <recommendedName>
        <fullName evidence="4">DUF2530 domain-containing protein</fullName>
    </recommendedName>
</protein>
<dbReference type="RefSeq" id="WP_255967953.1">
    <property type="nucleotide sequence ID" value="NZ_JANFQF010000007.1"/>
</dbReference>
<evidence type="ECO:0000313" key="2">
    <source>
        <dbReference type="EMBL" id="MCQ4119587.1"/>
    </source>
</evidence>
<evidence type="ECO:0000256" key="1">
    <source>
        <dbReference type="SAM" id="Phobius"/>
    </source>
</evidence>
<gene>
    <name evidence="2" type="ORF">NOF53_10435</name>
</gene>
<reference evidence="2 3" key="1">
    <citation type="submission" date="2022-07" db="EMBL/GenBank/DDBJ databases">
        <title>Degradation activity of malathion, p-nitrophenol and potential low-temperature adaptation strategy of Rhodococcus sp. FXJ9.536.</title>
        <authorList>
            <person name="Huang J."/>
            <person name="Huang Y."/>
        </authorList>
    </citation>
    <scope>NUCLEOTIDE SEQUENCE [LARGE SCALE GENOMIC DNA]</scope>
    <source>
        <strain evidence="2 3">FXJ9.536</strain>
    </source>
</reference>
<keyword evidence="1" id="KW-0472">Membrane</keyword>
<dbReference type="Proteomes" id="UP001524501">
    <property type="component" value="Unassembled WGS sequence"/>
</dbReference>
<accession>A0ABT1QBI9</accession>